<dbReference type="Pfam" id="PF00581">
    <property type="entry name" value="Rhodanese"/>
    <property type="match status" value="1"/>
</dbReference>
<proteinExistence type="inferred from homology"/>
<keyword evidence="6 10" id="KW-0904">Protein phosphatase</keyword>
<dbReference type="GO" id="GO:0000086">
    <property type="term" value="P:G2/M transition of mitotic cell cycle"/>
    <property type="evidence" value="ECO:0007669"/>
    <property type="project" value="TreeGrafter"/>
</dbReference>
<sequence>MAYFAPPLSSAVTNPPAAPLRKNQRPRDDLDEFLSSDLELSFASTVSLNSPPRDATVQYFQGSSPVPMDISPAPQVHSTALLPDKASRTSATRPRSRTFGRELGNQTLLPPNPSVKGGSSSGSKRLQRAALPLEWLSPQPQMQPGSVTGGNQMPPPVNVSPPSPNAMDVDPVESWSPPPLQENRYVPSSPVPLTAGPTVGSFSNLFFDSMSPNQQQPAPHLPKKRRSLSPDSSRHNRDTCQDSEPLSSSPAPPSSPSQRRLERFASTGHATVDGLFKKRSPPSLAGLDTATANAANKRPRRPTMSALMNGEATHSAYPILESDKENSAERHNLPPPRRAFSAMVEPSKLAMFAGGVGDTSSDDNSLESQDMSSPAAQAYAKRHTMKTIRRRDGTEDFRPLTGATALRQLDENALERESPSAKHMGAGLPGFGDNEAHGKILPCHRVSEDGLMRIDCGTLNSLLDGKFDSQIAEYHVIDCRFDYEYAGGHIPGAININTTTEIEEFFLGSGRPGSSPGCSGDGVKKTVLVFHCEFSAKRAPTFAKHLRSKDRAMHNHLYPKILYPEVYILSGGYCQYFKESSETCKPRGYIRMDDPAHINSRREDMDQFRKTRFGRTKSYAYGDSMSKGSISQFQQVPQPQRSSAPSGGGGVTSLFAAANAARTRRGGSTGASLSTLDEDGNSTSVSDEEGDSGVGDSPCPPPSKGPAQMKGKRNSGRGPLMRAQTFGPMGR</sequence>
<dbReference type="InterPro" id="IPR000751">
    <property type="entry name" value="MPI_Phosphatase"/>
</dbReference>
<evidence type="ECO:0000256" key="5">
    <source>
        <dbReference type="ARBA" id="ARBA00022801"/>
    </source>
</evidence>
<comment type="catalytic activity">
    <reaction evidence="8 10">
        <text>O-phospho-L-tyrosyl-[protein] + H2O = L-tyrosyl-[protein] + phosphate</text>
        <dbReference type="Rhea" id="RHEA:10684"/>
        <dbReference type="Rhea" id="RHEA-COMP:10136"/>
        <dbReference type="Rhea" id="RHEA-COMP:20101"/>
        <dbReference type="ChEBI" id="CHEBI:15377"/>
        <dbReference type="ChEBI" id="CHEBI:43474"/>
        <dbReference type="ChEBI" id="CHEBI:46858"/>
        <dbReference type="ChEBI" id="CHEBI:61978"/>
        <dbReference type="EC" id="3.1.3.48"/>
    </reaction>
</comment>
<dbReference type="PANTHER" id="PTHR10828">
    <property type="entry name" value="M-PHASE INDUCER PHOSPHATASE DUAL SPECIFICITY PHOSPHATASE CDC25"/>
    <property type="match status" value="1"/>
</dbReference>
<dbReference type="SUPFAM" id="SSF52821">
    <property type="entry name" value="Rhodanese/Cell cycle control phosphatase"/>
    <property type="match status" value="1"/>
</dbReference>
<dbReference type="CDD" id="cd01530">
    <property type="entry name" value="Cdc25"/>
    <property type="match status" value="1"/>
</dbReference>
<keyword evidence="14" id="KW-1185">Reference proteome</keyword>
<evidence type="ECO:0000256" key="6">
    <source>
        <dbReference type="ARBA" id="ARBA00022912"/>
    </source>
</evidence>
<keyword evidence="7 10" id="KW-0131">Cell cycle</keyword>
<feature type="compositionally biased region" description="Polar residues" evidence="11">
    <location>
        <begin position="138"/>
        <end position="151"/>
    </location>
</feature>
<evidence type="ECO:0000313" key="14">
    <source>
        <dbReference type="Proteomes" id="UP000294933"/>
    </source>
</evidence>
<reference evidence="13 14" key="1">
    <citation type="submission" date="2018-06" db="EMBL/GenBank/DDBJ databases">
        <title>A transcriptomic atlas of mushroom development highlights an independent origin of complex multicellularity.</title>
        <authorList>
            <consortium name="DOE Joint Genome Institute"/>
            <person name="Krizsan K."/>
            <person name="Almasi E."/>
            <person name="Merenyi Z."/>
            <person name="Sahu N."/>
            <person name="Viragh M."/>
            <person name="Koszo T."/>
            <person name="Mondo S."/>
            <person name="Kiss B."/>
            <person name="Balint B."/>
            <person name="Kues U."/>
            <person name="Barry K."/>
            <person name="Hegedus J.C."/>
            <person name="Henrissat B."/>
            <person name="Johnson J."/>
            <person name="Lipzen A."/>
            <person name="Ohm R."/>
            <person name="Nagy I."/>
            <person name="Pangilinan J."/>
            <person name="Yan J."/>
            <person name="Xiong Y."/>
            <person name="Grigoriev I.V."/>
            <person name="Hibbett D.S."/>
            <person name="Nagy L.G."/>
        </authorList>
    </citation>
    <scope>NUCLEOTIDE SEQUENCE [LARGE SCALE GENOMIC DNA]</scope>
    <source>
        <strain evidence="13 14">SZMC22713</strain>
    </source>
</reference>
<feature type="compositionally biased region" description="Low complexity" evidence="11">
    <location>
        <begin position="652"/>
        <end position="661"/>
    </location>
</feature>
<keyword evidence="3 10" id="KW-0132">Cell division</keyword>
<evidence type="ECO:0000313" key="13">
    <source>
        <dbReference type="EMBL" id="TDL27605.1"/>
    </source>
</evidence>
<feature type="compositionally biased region" description="Pro residues" evidence="11">
    <location>
        <begin position="153"/>
        <end position="164"/>
    </location>
</feature>
<dbReference type="STRING" id="50990.A0A4Y7QJM0"/>
<dbReference type="AlphaFoldDB" id="A0A4Y7QJM0"/>
<dbReference type="InterPro" id="IPR001763">
    <property type="entry name" value="Rhodanese-like_dom"/>
</dbReference>
<feature type="compositionally biased region" description="Acidic residues" evidence="11">
    <location>
        <begin position="676"/>
        <end position="691"/>
    </location>
</feature>
<comment type="function">
    <text evidence="10">Tyrosine protein phosphatase which functions as a dosage-dependent inducer of mitotic progression.</text>
</comment>
<evidence type="ECO:0000256" key="2">
    <source>
        <dbReference type="ARBA" id="ARBA00013064"/>
    </source>
</evidence>
<dbReference type="GO" id="GO:0110032">
    <property type="term" value="P:positive regulation of G2/MI transition of meiotic cell cycle"/>
    <property type="evidence" value="ECO:0007669"/>
    <property type="project" value="TreeGrafter"/>
</dbReference>
<accession>A0A4Y7QJM0</accession>
<dbReference type="EMBL" id="ML170159">
    <property type="protein sequence ID" value="TDL27605.1"/>
    <property type="molecule type" value="Genomic_DNA"/>
</dbReference>
<evidence type="ECO:0000256" key="7">
    <source>
        <dbReference type="ARBA" id="ARBA00023306"/>
    </source>
</evidence>
<evidence type="ECO:0000256" key="9">
    <source>
        <dbReference type="ARBA" id="ARBA00067190"/>
    </source>
</evidence>
<dbReference type="GO" id="GO:0005634">
    <property type="term" value="C:nucleus"/>
    <property type="evidence" value="ECO:0007669"/>
    <property type="project" value="TreeGrafter"/>
</dbReference>
<keyword evidence="4 10" id="KW-0498">Mitosis</keyword>
<feature type="region of interest" description="Disordered" evidence="11">
    <location>
        <begin position="47"/>
        <end position="192"/>
    </location>
</feature>
<evidence type="ECO:0000256" key="4">
    <source>
        <dbReference type="ARBA" id="ARBA00022776"/>
    </source>
</evidence>
<dbReference type="InterPro" id="IPR001307">
    <property type="entry name" value="Thiosulphate_STrfase_CS"/>
</dbReference>
<dbReference type="VEuPathDB" id="FungiDB:BD410DRAFT_713840"/>
<dbReference type="OrthoDB" id="26523at2759"/>
<dbReference type="PROSITE" id="PS50206">
    <property type="entry name" value="RHODANESE_3"/>
    <property type="match status" value="1"/>
</dbReference>
<name>A0A4Y7QJM0_9AGAM</name>
<feature type="region of interest" description="Disordered" evidence="11">
    <location>
        <begin position="1"/>
        <end position="27"/>
    </location>
</feature>
<keyword evidence="5 10" id="KW-0378">Hydrolase</keyword>
<dbReference type="InterPro" id="IPR036873">
    <property type="entry name" value="Rhodanese-like_dom_sf"/>
</dbReference>
<feature type="region of interest" description="Disordered" evidence="11">
    <location>
        <begin position="205"/>
        <end position="303"/>
    </location>
</feature>
<protein>
    <recommendedName>
        <fullName evidence="9 10">M-phase inducer phosphatase</fullName>
        <ecNumber evidence="2 10">3.1.3.48</ecNumber>
    </recommendedName>
</protein>
<evidence type="ECO:0000256" key="10">
    <source>
        <dbReference type="RuleBase" id="RU368028"/>
    </source>
</evidence>
<dbReference type="PROSITE" id="PS00380">
    <property type="entry name" value="RHODANESE_1"/>
    <property type="match status" value="1"/>
</dbReference>
<evidence type="ECO:0000256" key="8">
    <source>
        <dbReference type="ARBA" id="ARBA00051722"/>
    </source>
</evidence>
<feature type="compositionally biased region" description="Polar residues" evidence="11">
    <location>
        <begin position="626"/>
        <end position="645"/>
    </location>
</feature>
<evidence type="ECO:0000256" key="1">
    <source>
        <dbReference type="ARBA" id="ARBA00011065"/>
    </source>
</evidence>
<dbReference type="GO" id="GO:0010971">
    <property type="term" value="P:positive regulation of G2/M transition of mitotic cell cycle"/>
    <property type="evidence" value="ECO:0007669"/>
    <property type="project" value="TreeGrafter"/>
</dbReference>
<dbReference type="EC" id="3.1.3.48" evidence="2 10"/>
<dbReference type="PANTHER" id="PTHR10828:SF17">
    <property type="entry name" value="PROTEIN-TYROSINE-PHOSPHATASE"/>
    <property type="match status" value="1"/>
</dbReference>
<comment type="similarity">
    <text evidence="1 10">Belongs to the MPI phosphatase family.</text>
</comment>
<dbReference type="FunFam" id="3.40.250.10:FF:000021">
    <property type="entry name" value="M-phase inducer phosphatase cdc-25.2"/>
    <property type="match status" value="1"/>
</dbReference>
<dbReference type="SMART" id="SM00450">
    <property type="entry name" value="RHOD"/>
    <property type="match status" value="1"/>
</dbReference>
<gene>
    <name evidence="13" type="ORF">BD410DRAFT_713840</name>
</gene>
<evidence type="ECO:0000256" key="11">
    <source>
        <dbReference type="SAM" id="MobiDB-lite"/>
    </source>
</evidence>
<dbReference type="Proteomes" id="UP000294933">
    <property type="component" value="Unassembled WGS sequence"/>
</dbReference>
<evidence type="ECO:0000256" key="3">
    <source>
        <dbReference type="ARBA" id="ARBA00022618"/>
    </source>
</evidence>
<feature type="compositionally biased region" description="Polar residues" evidence="11">
    <location>
        <begin position="205"/>
        <end position="217"/>
    </location>
</feature>
<feature type="region of interest" description="Disordered" evidence="11">
    <location>
        <begin position="620"/>
        <end position="731"/>
    </location>
</feature>
<dbReference type="GO" id="GO:0005737">
    <property type="term" value="C:cytoplasm"/>
    <property type="evidence" value="ECO:0007669"/>
    <property type="project" value="TreeGrafter"/>
</dbReference>
<dbReference type="GO" id="GO:0004792">
    <property type="term" value="F:thiosulfate-cyanide sulfurtransferase activity"/>
    <property type="evidence" value="ECO:0007669"/>
    <property type="project" value="InterPro"/>
</dbReference>
<dbReference type="GO" id="GO:0051301">
    <property type="term" value="P:cell division"/>
    <property type="evidence" value="ECO:0007669"/>
    <property type="project" value="UniProtKB-UniRule"/>
</dbReference>
<dbReference type="PRINTS" id="PR00716">
    <property type="entry name" value="MPIPHPHTASE"/>
</dbReference>
<evidence type="ECO:0000259" key="12">
    <source>
        <dbReference type="PROSITE" id="PS50206"/>
    </source>
</evidence>
<dbReference type="Gene3D" id="3.40.250.10">
    <property type="entry name" value="Rhodanese-like domain"/>
    <property type="match status" value="1"/>
</dbReference>
<organism evidence="13 14">
    <name type="scientific">Rickenella mellea</name>
    <dbReference type="NCBI Taxonomy" id="50990"/>
    <lineage>
        <taxon>Eukaryota</taxon>
        <taxon>Fungi</taxon>
        <taxon>Dikarya</taxon>
        <taxon>Basidiomycota</taxon>
        <taxon>Agaricomycotina</taxon>
        <taxon>Agaricomycetes</taxon>
        <taxon>Hymenochaetales</taxon>
        <taxon>Rickenellaceae</taxon>
        <taxon>Rickenella</taxon>
    </lineage>
</organism>
<feature type="domain" description="Rhodanese" evidence="12">
    <location>
        <begin position="470"/>
        <end position="585"/>
    </location>
</feature>
<dbReference type="GO" id="GO:0004725">
    <property type="term" value="F:protein tyrosine phosphatase activity"/>
    <property type="evidence" value="ECO:0007669"/>
    <property type="project" value="UniProtKB-UniRule"/>
</dbReference>